<evidence type="ECO:0000256" key="1">
    <source>
        <dbReference type="SAM" id="SignalP"/>
    </source>
</evidence>
<dbReference type="SMART" id="SM00060">
    <property type="entry name" value="FN3"/>
    <property type="match status" value="2"/>
</dbReference>
<sequence length="589" mass="63140">MKKKISIGLLTFVIAVAMLMPASAFAAVTTAETPVGTWNTHLKWRFITSGKPMDFTNAPTPPAVDGNYVYFVAGKKLYKLDKDTGKVLAVSTLPGTAGFGTSPVAIDSSHNIYVFVNGSCVVKYSSDLEKLAESKKFEGQNEGPLKIIGDRIYGGTWNDSTEGGTYFALKLSDLSLAWEQGQYDKEGYYWDGACEVGDSVVFGSDGGNLYIASKTGTTVTRVLNAGEGMTIRSTPASDGSSVYVASKTATSMSWDSTGVGYLTKYKVSGTSLTETGKVKIAPSVNTPLISGDNLYIGSNGGNIYAIDKDKMEIVKTVKAPANVQGEMLISTGNSGKICIYSTYNRPPGGIYYIELTDDLSVSAQGETFIPPLQQYCISPVVSDADGNLYYKNDAGDIMAIGSGKSTSAVTGLKSAPKTTESVTLSWSPRENVKSYVIYQSTDKKTYRKVKTAKNSATSAAVGSLKTGKTYYFRIRAELMDGSVTGNSSTLKVKVVPPAPGSLKARAGSRKITVSWKKVSKAGGYQVVRATGKTGKYKTVATLKKSSSVKYTNQKLKKGKTYYYKVRAYRTVSGKKIYGAYSGIVYKKVK</sequence>
<evidence type="ECO:0000313" key="4">
    <source>
        <dbReference type="Proteomes" id="UP000187404"/>
    </source>
</evidence>
<dbReference type="Pfam" id="PF00041">
    <property type="entry name" value="fn3"/>
    <property type="match status" value="1"/>
</dbReference>
<dbReference type="STRING" id="1261640.BHK98_05060"/>
<dbReference type="Gene3D" id="2.130.10.10">
    <property type="entry name" value="YVTN repeat-like/Quinoprotein amine dehydrogenase"/>
    <property type="match status" value="1"/>
</dbReference>
<keyword evidence="4" id="KW-1185">Reference proteome</keyword>
<dbReference type="PROSITE" id="PS50853">
    <property type="entry name" value="FN3"/>
    <property type="match status" value="1"/>
</dbReference>
<dbReference type="SUPFAM" id="SSF49265">
    <property type="entry name" value="Fibronectin type III"/>
    <property type="match status" value="1"/>
</dbReference>
<proteinExistence type="predicted"/>
<feature type="signal peptide" evidence="1">
    <location>
        <begin position="1"/>
        <end position="26"/>
    </location>
</feature>
<dbReference type="InterPro" id="IPR013783">
    <property type="entry name" value="Ig-like_fold"/>
</dbReference>
<evidence type="ECO:0000259" key="2">
    <source>
        <dbReference type="PROSITE" id="PS50853"/>
    </source>
</evidence>
<feature type="domain" description="Fibronectin type-III" evidence="2">
    <location>
        <begin position="408"/>
        <end position="498"/>
    </location>
</feature>
<dbReference type="Pfam" id="PF13360">
    <property type="entry name" value="PQQ_2"/>
    <property type="match status" value="1"/>
</dbReference>
<dbReference type="InterPro" id="IPR018391">
    <property type="entry name" value="PQQ_b-propeller_rpt"/>
</dbReference>
<evidence type="ECO:0000313" key="3">
    <source>
        <dbReference type="EMBL" id="OLR55490.1"/>
    </source>
</evidence>
<dbReference type="RefSeq" id="WP_075712485.1">
    <property type="nucleotide sequence ID" value="NZ_MJIE01000001.1"/>
</dbReference>
<accession>A0A1Q9JH09</accession>
<keyword evidence="1" id="KW-0732">Signal</keyword>
<dbReference type="AlphaFoldDB" id="A0A1Q9JH09"/>
<dbReference type="Proteomes" id="UP000187404">
    <property type="component" value="Unassembled WGS sequence"/>
</dbReference>
<dbReference type="InterPro" id="IPR002372">
    <property type="entry name" value="PQQ_rpt_dom"/>
</dbReference>
<name>A0A1Q9JH09_9FIRM</name>
<dbReference type="SUPFAM" id="SSF50998">
    <property type="entry name" value="Quinoprotein alcohol dehydrogenase-like"/>
    <property type="match status" value="1"/>
</dbReference>
<dbReference type="InterPro" id="IPR003961">
    <property type="entry name" value="FN3_dom"/>
</dbReference>
<dbReference type="InterPro" id="IPR011047">
    <property type="entry name" value="Quinoprotein_ADH-like_sf"/>
</dbReference>
<dbReference type="SMART" id="SM00564">
    <property type="entry name" value="PQQ"/>
    <property type="match status" value="4"/>
</dbReference>
<dbReference type="EMBL" id="MJIE01000001">
    <property type="protein sequence ID" value="OLR55490.1"/>
    <property type="molecule type" value="Genomic_DNA"/>
</dbReference>
<dbReference type="PANTHER" id="PTHR34512:SF30">
    <property type="entry name" value="OUTER MEMBRANE PROTEIN ASSEMBLY FACTOR BAMB"/>
    <property type="match status" value="1"/>
</dbReference>
<dbReference type="InterPro" id="IPR015943">
    <property type="entry name" value="WD40/YVTN_repeat-like_dom_sf"/>
</dbReference>
<protein>
    <recommendedName>
        <fullName evidence="2">Fibronectin type-III domain-containing protein</fullName>
    </recommendedName>
</protein>
<dbReference type="PANTHER" id="PTHR34512">
    <property type="entry name" value="CELL SURFACE PROTEIN"/>
    <property type="match status" value="1"/>
</dbReference>
<reference evidence="3 4" key="1">
    <citation type="journal article" date="2016" name="Appl. Environ. Microbiol.">
        <title>Function and Phylogeny of Bacterial Butyryl Coenzyme A:Acetate Transferases and Their Diversity in the Proximal Colon of Swine.</title>
        <authorList>
            <person name="Trachsel J."/>
            <person name="Bayles D.O."/>
            <person name="Looft T."/>
            <person name="Levine U.Y."/>
            <person name="Allen H.K."/>
        </authorList>
    </citation>
    <scope>NUCLEOTIDE SEQUENCE [LARGE SCALE GENOMIC DNA]</scope>
    <source>
        <strain evidence="3 4">68-3-10</strain>
    </source>
</reference>
<dbReference type="OrthoDB" id="1885452at2"/>
<feature type="chain" id="PRO_5012548216" description="Fibronectin type-III domain-containing protein" evidence="1">
    <location>
        <begin position="27"/>
        <end position="589"/>
    </location>
</feature>
<dbReference type="InterPro" id="IPR036116">
    <property type="entry name" value="FN3_sf"/>
</dbReference>
<comment type="caution">
    <text evidence="3">The sequence shown here is derived from an EMBL/GenBank/DDBJ whole genome shotgun (WGS) entry which is preliminary data.</text>
</comment>
<dbReference type="Gene3D" id="2.60.40.10">
    <property type="entry name" value="Immunoglobulins"/>
    <property type="match status" value="2"/>
</dbReference>
<organism evidence="3 4">
    <name type="scientific">Hornefia porci</name>
    <dbReference type="NCBI Taxonomy" id="2652292"/>
    <lineage>
        <taxon>Bacteria</taxon>
        <taxon>Bacillati</taxon>
        <taxon>Bacillota</taxon>
        <taxon>Clostridia</taxon>
        <taxon>Peptostreptococcales</taxon>
        <taxon>Anaerovoracaceae</taxon>
        <taxon>Hornefia</taxon>
    </lineage>
</organism>
<dbReference type="CDD" id="cd00063">
    <property type="entry name" value="FN3"/>
    <property type="match status" value="2"/>
</dbReference>
<gene>
    <name evidence="3" type="ORF">BHK98_05060</name>
</gene>